<name>A0ABU5Y8X8_9FLAO</name>
<evidence type="ECO:0000313" key="2">
    <source>
        <dbReference type="Proteomes" id="UP001324270"/>
    </source>
</evidence>
<gene>
    <name evidence="1" type="ORF">VJJ49_00490</name>
</gene>
<protein>
    <submittedName>
        <fullName evidence="1">Uncharacterized protein</fullName>
    </submittedName>
</protein>
<dbReference type="RefSeq" id="WP_323978574.1">
    <property type="nucleotide sequence ID" value="NZ_JAYKBV010000001.1"/>
</dbReference>
<reference evidence="1 2" key="1">
    <citation type="submission" date="2023-12" db="EMBL/GenBank/DDBJ databases">
        <title>Genomic sequences of Capnocytophaga and Parvimonas strains.</title>
        <authorList>
            <person name="Watt R.M."/>
            <person name="Wang M."/>
            <person name="Yang T."/>
            <person name="Tong W.M."/>
        </authorList>
    </citation>
    <scope>NUCLEOTIDE SEQUENCE [LARGE SCALE GENOMIC DNA]</scope>
    <source>
        <strain evidence="1 2">CCUG 13156</strain>
    </source>
</reference>
<evidence type="ECO:0000313" key="1">
    <source>
        <dbReference type="EMBL" id="MEB3039173.1"/>
    </source>
</evidence>
<comment type="caution">
    <text evidence="1">The sequence shown here is derived from an EMBL/GenBank/DDBJ whole genome shotgun (WGS) entry which is preliminary data.</text>
</comment>
<accession>A0ABU5Y8X8</accession>
<organism evidence="1 2">
    <name type="scientific">Capnocytophaga gingivalis</name>
    <dbReference type="NCBI Taxonomy" id="1017"/>
    <lineage>
        <taxon>Bacteria</taxon>
        <taxon>Pseudomonadati</taxon>
        <taxon>Bacteroidota</taxon>
        <taxon>Flavobacteriia</taxon>
        <taxon>Flavobacteriales</taxon>
        <taxon>Flavobacteriaceae</taxon>
        <taxon>Capnocytophaga</taxon>
    </lineage>
</organism>
<dbReference type="EMBL" id="JAYKBV010000001">
    <property type="protein sequence ID" value="MEB3039173.1"/>
    <property type="molecule type" value="Genomic_DNA"/>
</dbReference>
<dbReference type="Proteomes" id="UP001324270">
    <property type="component" value="Unassembled WGS sequence"/>
</dbReference>
<proteinExistence type="predicted"/>
<keyword evidence="2" id="KW-1185">Reference proteome</keyword>
<sequence length="256" mass="29953">MKETVNRFEEEIITTSNLSEMKDKYLADTLYRKWPENFIDESTGEVVNIERKEIIFDRGTLLDHHNLEEINFFLQSGDISEVKVSTIQRQATLVNGSAATWVAVAKVMGKKQTFFLYANSVEVAMQILTDYIEQHYQGYFEVLSLKEQEYLYIVTLTKDNGEDEKVNCYIAEMEMKYERYTTRNKFLVKAINAEETKPLCIAFFDKYMQDKENPEPYTMTLLSAKIMKVEAVIDHLFCHVYIDRSKGKREQTADND</sequence>